<feature type="region of interest" description="Disordered" evidence="2">
    <location>
        <begin position="818"/>
        <end position="844"/>
    </location>
</feature>
<dbReference type="EMBL" id="WIGO01000649">
    <property type="protein sequence ID" value="KAF6807096.1"/>
    <property type="molecule type" value="Genomic_DNA"/>
</dbReference>
<dbReference type="GO" id="GO:0005634">
    <property type="term" value="C:nucleus"/>
    <property type="evidence" value="ECO:0007669"/>
    <property type="project" value="UniProtKB-ARBA"/>
</dbReference>
<dbReference type="InterPro" id="IPR012337">
    <property type="entry name" value="RNaseH-like_sf"/>
</dbReference>
<feature type="region of interest" description="Disordered" evidence="2">
    <location>
        <begin position="858"/>
        <end position="877"/>
    </location>
</feature>
<evidence type="ECO:0000256" key="1">
    <source>
        <dbReference type="ARBA" id="ARBA00022884"/>
    </source>
</evidence>
<organism evidence="4 5">
    <name type="scientific">Colletotrichum plurivorum</name>
    <dbReference type="NCBI Taxonomy" id="2175906"/>
    <lineage>
        <taxon>Eukaryota</taxon>
        <taxon>Fungi</taxon>
        <taxon>Dikarya</taxon>
        <taxon>Ascomycota</taxon>
        <taxon>Pezizomycotina</taxon>
        <taxon>Sordariomycetes</taxon>
        <taxon>Hypocreomycetidae</taxon>
        <taxon>Glomerellales</taxon>
        <taxon>Glomerellaceae</taxon>
        <taxon>Colletotrichum</taxon>
        <taxon>Colletotrichum orchidearum species complex</taxon>
    </lineage>
</organism>
<feature type="compositionally biased region" description="Basic and acidic residues" evidence="2">
    <location>
        <begin position="211"/>
        <end position="224"/>
    </location>
</feature>
<keyword evidence="1" id="KW-0694">RNA-binding</keyword>
<dbReference type="SUPFAM" id="SSF53098">
    <property type="entry name" value="Ribonuclease H-like"/>
    <property type="match status" value="1"/>
</dbReference>
<evidence type="ECO:0000259" key="3">
    <source>
        <dbReference type="PROSITE" id="PS50994"/>
    </source>
</evidence>
<dbReference type="Gene3D" id="3.30.420.10">
    <property type="entry name" value="Ribonuclease H-like superfamily/Ribonuclease H"/>
    <property type="match status" value="1"/>
</dbReference>
<evidence type="ECO:0000313" key="4">
    <source>
        <dbReference type="EMBL" id="KAF6807096.1"/>
    </source>
</evidence>
<dbReference type="InterPro" id="IPR001584">
    <property type="entry name" value="Integrase_cat-core"/>
</dbReference>
<name>A0A8H6J6V2_9PEZI</name>
<reference evidence="4" key="1">
    <citation type="journal article" date="2020" name="Phytopathology">
        <title>Genome Sequence Resources of Colletotrichum truncatum, C. plurivorum, C. musicola, and C. sojae: Four Species Pathogenic to Soybean (Glycine max).</title>
        <authorList>
            <person name="Rogerio F."/>
            <person name="Boufleur T.R."/>
            <person name="Ciampi-Guillardi M."/>
            <person name="Sukno S.A."/>
            <person name="Thon M.R."/>
            <person name="Massola Junior N.S."/>
            <person name="Baroncelli R."/>
        </authorList>
    </citation>
    <scope>NUCLEOTIDE SEQUENCE</scope>
    <source>
        <strain evidence="4">LFN00145</strain>
    </source>
</reference>
<evidence type="ECO:0000256" key="2">
    <source>
        <dbReference type="SAM" id="MobiDB-lite"/>
    </source>
</evidence>
<dbReference type="InterPro" id="IPR013103">
    <property type="entry name" value="RVT_2"/>
</dbReference>
<proteinExistence type="predicted"/>
<sequence length="1444" mass="161672">MKYSGEMYDVFDMKLNIFRDNCIKVGIGNHQLGPAFSIMLRGKAAAFYFQRICSNGPHDFISMVQRVRDHFENEESRQNYLSEWRETTFHRVSQTQPDKTKLQVLEALIEKLTIIQRALPSAYQSDEILRSQLVNACSGVHECTLCLYNPSPTLEGVINQLRSAVSTAMRNDKSHQYAAEPSDQYWVDRTYRGRGRHNRYGNNRGRGRGPPQDRSHDRSQPKDQKCYVCKRPGCWSTKHSVEERRQAYDRYKSNRYVRDTSSTGYGIFLAQYEGLESLSDNGDNEDIRQYTQATFTSTDNDDEDAEADGDDTFYVSTAFFNKNNFSGKALLSQLADQSVFHQLTKADLEDQAAKENAAVFTLDRYSAEVFQGILPDTGAAGFSTAGYPQVVALRRTHPAVEINTSHAGKANIRFGGGDLLPSNGTITVPTPFGPIDFHVVPVNTPFLLCLADMDRLRIRFDNLANTLQQGDVVVPIIRKWGHPWLLLGPPEQSLAWNHLTDVELRRLHRRFGHPSIQRLHKVLHEAGHNVEVAAIEKLTKYCHQCQMHGKSPGRFKFALRDDYSFNYEVIVDVMYLDGDQPALHVVDLATSFNAACFLKDVSAKTTWEALRLCWIDVYQGPPDWIIADAGRNFVAADFRREARAMSIEVKIIPVEAHHSIGKVERYHAALRRAYDIIRKESPLTTRESALQSAVKAINDTAGPDGIVPTLLVFGAYPRMTDDSAPSPDIVKRAAAVRKAGNELRKHFATRQVNEALAARNGPDTTALKLLAIGSQVRVWREKEGWTGPYRLLAADGEDCTVDVSGPRNFRSTVVKPYHADPDEIEPTDAAPDKNVDNNANEGDDHMEDTIVVATTLESPGIAATSPPLRRPRGRPRKTPYANALLQETDVPDNSSLLSSSAFISAKEESDKALAKQLRGKGVITTSGEPFELSTRTEIDSLIARGVFEFVTFDPAKHNGRIFKSRIVNEVKGKNTDKPYEKSRLVIQGYADDGKEVILTQSPTIQRASQRLILALTPSLLRDNQQLWLRDITQAYVQSTSQLNRTIYAHLPTQIRHNYPQGTIMKVVKPLYGIAEAGTHWWATYSRHHRENLEMVTSSYDPCLLLSSIDNPNFGLIGMQTDDTIGLTDAPFSAREDEELMRAAFNAKTKQYLTADDPLTFNGGIVSLTSSKDTSIILQQKGQGKKLKLVNGDSPTAQQEYVQQRARGAYIASICQPEACYDLSAAAQYKEPNDDAIKNLNRRLQWQMDSLDRGLTFIPLNLETATLFVFVDGSFANNHDLTSQLGFVVVLANETVDHDNGTFEIFGNIIHFSSTKSKRVTRSVLASEVYGMVAGVDMAYAISSTLAMITQRLGTPSVPTIACTDSYSLYECLVKLGTTKEKRLMIDIMALRQSYERRELCEVRWIHGDDNPADGFTKSTPNNALEHFITTNAATIRMEGWVTRE</sequence>
<protein>
    <recommendedName>
        <fullName evidence="3">Integrase catalytic domain-containing protein</fullName>
    </recommendedName>
</protein>
<dbReference type="PROSITE" id="PS50994">
    <property type="entry name" value="INTEGRASE"/>
    <property type="match status" value="1"/>
</dbReference>
<evidence type="ECO:0000313" key="5">
    <source>
        <dbReference type="Proteomes" id="UP000654918"/>
    </source>
</evidence>
<dbReference type="InterPro" id="IPR036397">
    <property type="entry name" value="RNaseH_sf"/>
</dbReference>
<dbReference type="Proteomes" id="UP000654918">
    <property type="component" value="Unassembled WGS sequence"/>
</dbReference>
<dbReference type="GO" id="GO:0015074">
    <property type="term" value="P:DNA integration"/>
    <property type="evidence" value="ECO:0007669"/>
    <property type="project" value="InterPro"/>
</dbReference>
<dbReference type="GO" id="GO:0003723">
    <property type="term" value="F:RNA binding"/>
    <property type="evidence" value="ECO:0007669"/>
    <property type="project" value="UniProtKB-KW"/>
</dbReference>
<keyword evidence="5" id="KW-1185">Reference proteome</keyword>
<accession>A0A8H6J6V2</accession>
<comment type="caution">
    <text evidence="4">The sequence shown here is derived from an EMBL/GenBank/DDBJ whole genome shotgun (WGS) entry which is preliminary data.</text>
</comment>
<feature type="region of interest" description="Disordered" evidence="2">
    <location>
        <begin position="188"/>
        <end position="224"/>
    </location>
</feature>
<gene>
    <name evidence="4" type="ORF">CPLU01_15834</name>
</gene>
<feature type="domain" description="Integrase catalytic" evidence="3">
    <location>
        <begin position="548"/>
        <end position="716"/>
    </location>
</feature>
<dbReference type="Pfam" id="PF07727">
    <property type="entry name" value="RVT_2"/>
    <property type="match status" value="1"/>
</dbReference>